<organism evidence="1 2">
    <name type="scientific">Methylobacterium radiotolerans</name>
    <dbReference type="NCBI Taxonomy" id="31998"/>
    <lineage>
        <taxon>Bacteria</taxon>
        <taxon>Pseudomonadati</taxon>
        <taxon>Pseudomonadota</taxon>
        <taxon>Alphaproteobacteria</taxon>
        <taxon>Hyphomicrobiales</taxon>
        <taxon>Methylobacteriaceae</taxon>
        <taxon>Methylobacterium</taxon>
    </lineage>
</organism>
<comment type="caution">
    <text evidence="1">The sequence shown here is derived from an EMBL/GenBank/DDBJ whole genome shotgun (WGS) entry which is preliminary data.</text>
</comment>
<accession>A0ABU7T6L8</accession>
<evidence type="ECO:0000313" key="1">
    <source>
        <dbReference type="EMBL" id="MEE7456180.1"/>
    </source>
</evidence>
<evidence type="ECO:0000313" key="2">
    <source>
        <dbReference type="Proteomes" id="UP001349262"/>
    </source>
</evidence>
<name>A0ABU7T6L8_9HYPH</name>
<protein>
    <submittedName>
        <fullName evidence="1">Uncharacterized protein</fullName>
    </submittedName>
</protein>
<reference evidence="1 2" key="1">
    <citation type="journal article" date="2012" name="Genet. Mol. Biol.">
        <title>Analysis of 16S rRNA and mxaF genes revealing insights into Methylobacterium niche-specific plant association.</title>
        <authorList>
            <person name="Dourado M.N."/>
            <person name="Andreote F.D."/>
            <person name="Dini-Andreote F."/>
            <person name="Conti R."/>
            <person name="Araujo J.M."/>
            <person name="Araujo W.L."/>
        </authorList>
    </citation>
    <scope>NUCLEOTIDE SEQUENCE [LARGE SCALE GENOMIC DNA]</scope>
    <source>
        <strain evidence="1 2">SR1.6/4</strain>
    </source>
</reference>
<dbReference type="EMBL" id="MLBY01000003">
    <property type="protein sequence ID" value="MEE7456180.1"/>
    <property type="molecule type" value="Genomic_DNA"/>
</dbReference>
<keyword evidence="2" id="KW-1185">Reference proteome</keyword>
<sequence length="84" mass="8836">MAAITITIGLPTGTRRLAVDSERGAAGYAEAVIYAIPRDALPVPLAVSCADPGIRNRLTAYLLDLQTECLRMPSPGRNADRAVG</sequence>
<gene>
    <name evidence="1" type="ORF">MRSR164_04985</name>
</gene>
<proteinExistence type="predicted"/>
<dbReference type="Proteomes" id="UP001349262">
    <property type="component" value="Unassembled WGS sequence"/>
</dbReference>